<proteinExistence type="predicted"/>
<accession>M5SF82</accession>
<protein>
    <submittedName>
        <fullName evidence="1">Uncharacterized protein</fullName>
    </submittedName>
</protein>
<sequence>MDEKIEPVLAVIGHPVAGTTNSLSRAHWNKPTWIAAFCPSISMQSSCLSH</sequence>
<evidence type="ECO:0000313" key="1">
    <source>
        <dbReference type="EMBL" id="EMI26337.1"/>
    </source>
</evidence>
<dbReference type="Proteomes" id="UP000011996">
    <property type="component" value="Unassembled WGS sequence"/>
</dbReference>
<dbReference type="AlphaFoldDB" id="M5SF82"/>
<reference evidence="1 2" key="1">
    <citation type="journal article" date="2013" name="Mar. Genomics">
        <title>Expression of sulfatases in Rhodopirellula baltica and the diversity of sulfatases in the genus Rhodopirellula.</title>
        <authorList>
            <person name="Wegner C.E."/>
            <person name="Richter-Heitmann T."/>
            <person name="Klindworth A."/>
            <person name="Klockow C."/>
            <person name="Richter M."/>
            <person name="Achstetter T."/>
            <person name="Glockner F.O."/>
            <person name="Harder J."/>
        </authorList>
    </citation>
    <scope>NUCLEOTIDE SEQUENCE [LARGE SCALE GENOMIC DNA]</scope>
    <source>
        <strain evidence="1 2">SH398</strain>
    </source>
</reference>
<comment type="caution">
    <text evidence="1">The sequence shown here is derived from an EMBL/GenBank/DDBJ whole genome shotgun (WGS) entry which is preliminary data.</text>
</comment>
<dbReference type="EMBL" id="ANOF01000097">
    <property type="protein sequence ID" value="EMI26337.1"/>
    <property type="molecule type" value="Genomic_DNA"/>
</dbReference>
<gene>
    <name evidence="1" type="ORF">RESH_03143</name>
</gene>
<organism evidence="1 2">
    <name type="scientific">Rhodopirellula europaea SH398</name>
    <dbReference type="NCBI Taxonomy" id="1263868"/>
    <lineage>
        <taxon>Bacteria</taxon>
        <taxon>Pseudomonadati</taxon>
        <taxon>Planctomycetota</taxon>
        <taxon>Planctomycetia</taxon>
        <taxon>Pirellulales</taxon>
        <taxon>Pirellulaceae</taxon>
        <taxon>Rhodopirellula</taxon>
    </lineage>
</organism>
<evidence type="ECO:0000313" key="2">
    <source>
        <dbReference type="Proteomes" id="UP000011996"/>
    </source>
</evidence>
<dbReference type="STRING" id="1263868.RESH_03143"/>
<name>M5SF82_9BACT</name>